<organism evidence="2 3">
    <name type="scientific">Candidatus Lambdaproteobacteria bacterium RIFOXYD2_FULL_56_26</name>
    <dbReference type="NCBI Taxonomy" id="1817773"/>
    <lineage>
        <taxon>Bacteria</taxon>
        <taxon>Pseudomonadati</taxon>
        <taxon>Pseudomonadota</taxon>
        <taxon>Candidatus Lambdaproteobacteria</taxon>
    </lineage>
</organism>
<sequence length="302" mass="34109">MATLDQLNKPRILTESDRILTDLSKELENLKDRMGQLEKEQEDSRQFIDQVSFQEQLASKLVNFQQREIDAQKENYQVIAGVMHNLKSPVSSVMENLASIIREIDDPETQDSLKDCINTASSVLEGFTEVEEFCLFESGSFQANPKTLNLRTFFTDLVSKFQLDPALGRKHSLKLLVDAKIPGQNPVYAETLSFAVQGLLEELAILAEPGVLELKVRMEEGPKQPGVELLDLVVEISMAQATELALKGSWVEFVKAHAVSLRQQGFSLLKTRDRVRQTGGLLEMMEQKEQLKGFRFSLPMTY</sequence>
<feature type="coiled-coil region" evidence="1">
    <location>
        <begin position="13"/>
        <end position="47"/>
    </location>
</feature>
<dbReference type="EMBL" id="MFNF01000001">
    <property type="protein sequence ID" value="OGH05062.1"/>
    <property type="molecule type" value="Genomic_DNA"/>
</dbReference>
<evidence type="ECO:0000256" key="1">
    <source>
        <dbReference type="SAM" id="Coils"/>
    </source>
</evidence>
<name>A0A1F6H3X2_9PROT</name>
<protein>
    <submittedName>
        <fullName evidence="2">Uncharacterized protein</fullName>
    </submittedName>
</protein>
<evidence type="ECO:0000313" key="2">
    <source>
        <dbReference type="EMBL" id="OGH05062.1"/>
    </source>
</evidence>
<proteinExistence type="predicted"/>
<comment type="caution">
    <text evidence="2">The sequence shown here is derived from an EMBL/GenBank/DDBJ whole genome shotgun (WGS) entry which is preliminary data.</text>
</comment>
<reference evidence="2 3" key="1">
    <citation type="journal article" date="2016" name="Nat. Commun.">
        <title>Thousands of microbial genomes shed light on interconnected biogeochemical processes in an aquifer system.</title>
        <authorList>
            <person name="Anantharaman K."/>
            <person name="Brown C.T."/>
            <person name="Hug L.A."/>
            <person name="Sharon I."/>
            <person name="Castelle C.J."/>
            <person name="Probst A.J."/>
            <person name="Thomas B.C."/>
            <person name="Singh A."/>
            <person name="Wilkins M.J."/>
            <person name="Karaoz U."/>
            <person name="Brodie E.L."/>
            <person name="Williams K.H."/>
            <person name="Hubbard S.S."/>
            <person name="Banfield J.F."/>
        </authorList>
    </citation>
    <scope>NUCLEOTIDE SEQUENCE [LARGE SCALE GENOMIC DNA]</scope>
</reference>
<keyword evidence="1" id="KW-0175">Coiled coil</keyword>
<accession>A0A1F6H3X2</accession>
<gene>
    <name evidence="2" type="ORF">A2557_08810</name>
</gene>
<evidence type="ECO:0000313" key="3">
    <source>
        <dbReference type="Proteomes" id="UP000177583"/>
    </source>
</evidence>
<dbReference type="Proteomes" id="UP000177583">
    <property type="component" value="Unassembled WGS sequence"/>
</dbReference>
<dbReference type="AlphaFoldDB" id="A0A1F6H3X2"/>